<dbReference type="Pfam" id="PF12044">
    <property type="entry name" value="Metallopep"/>
    <property type="match status" value="2"/>
</dbReference>
<feature type="domain" description="Jacalin-type lectin" evidence="1">
    <location>
        <begin position="482"/>
        <end position="610"/>
    </location>
</feature>
<accession>A0ABN8SFX6</accession>
<evidence type="ECO:0000259" key="1">
    <source>
        <dbReference type="PROSITE" id="PS51752"/>
    </source>
</evidence>
<dbReference type="InterPro" id="IPR053002">
    <property type="entry name" value="Metalloproteinase_M10B"/>
</dbReference>
<dbReference type="EMBL" id="CALNXI010002658">
    <property type="protein sequence ID" value="CAH3189771.1"/>
    <property type="molecule type" value="Genomic_DNA"/>
</dbReference>
<reference evidence="2 3" key="1">
    <citation type="submission" date="2022-05" db="EMBL/GenBank/DDBJ databases">
        <authorList>
            <consortium name="Genoscope - CEA"/>
            <person name="William W."/>
        </authorList>
    </citation>
    <scope>NUCLEOTIDE SEQUENCE [LARGE SCALE GENOMIC DNA]</scope>
</reference>
<name>A0ABN8SFX6_9CNID</name>
<dbReference type="InterPro" id="IPR036404">
    <property type="entry name" value="Jacalin-like_lectin_dom_sf"/>
</dbReference>
<dbReference type="SMART" id="SM00915">
    <property type="entry name" value="Jacalin"/>
    <property type="match status" value="1"/>
</dbReference>
<organism evidence="2 3">
    <name type="scientific">Porites evermanni</name>
    <dbReference type="NCBI Taxonomy" id="104178"/>
    <lineage>
        <taxon>Eukaryota</taxon>
        <taxon>Metazoa</taxon>
        <taxon>Cnidaria</taxon>
        <taxon>Anthozoa</taxon>
        <taxon>Hexacorallia</taxon>
        <taxon>Scleractinia</taxon>
        <taxon>Fungiina</taxon>
        <taxon>Poritidae</taxon>
        <taxon>Porites</taxon>
    </lineage>
</organism>
<dbReference type="Gene3D" id="2.100.10.30">
    <property type="entry name" value="Jacalin-like lectin domain"/>
    <property type="match status" value="1"/>
</dbReference>
<proteinExistence type="predicted"/>
<dbReference type="PROSITE" id="PS51752">
    <property type="entry name" value="JACALIN_LECTIN"/>
    <property type="match status" value="1"/>
</dbReference>
<comment type="caution">
    <text evidence="2">The sequence shown here is derived from an EMBL/GenBank/DDBJ whole genome shotgun (WGS) entry which is preliminary data.</text>
</comment>
<gene>
    <name evidence="2" type="ORF">PEVE_00019718</name>
</gene>
<evidence type="ECO:0000313" key="2">
    <source>
        <dbReference type="EMBL" id="CAH3189771.1"/>
    </source>
</evidence>
<dbReference type="InterPro" id="IPR001229">
    <property type="entry name" value="Jacalin-like_lectin_dom"/>
</dbReference>
<dbReference type="Pfam" id="PF01419">
    <property type="entry name" value="Jacalin"/>
    <property type="match status" value="1"/>
</dbReference>
<dbReference type="PANTHER" id="PTHR21054:SF2">
    <property type="entry name" value="MIP04191P"/>
    <property type="match status" value="1"/>
</dbReference>
<dbReference type="SUPFAM" id="SSF51101">
    <property type="entry name" value="Mannose-binding lectins"/>
    <property type="match status" value="1"/>
</dbReference>
<keyword evidence="3" id="KW-1185">Reference proteome</keyword>
<dbReference type="PANTHER" id="PTHR21054">
    <property type="entry name" value="ZINC METALLOPROTEINASE-RELATED"/>
    <property type="match status" value="1"/>
</dbReference>
<dbReference type="Proteomes" id="UP001159427">
    <property type="component" value="Unassembled WGS sequence"/>
</dbReference>
<dbReference type="InterPro" id="IPR021917">
    <property type="entry name" value="Unchr_Zn-peptidase-like"/>
</dbReference>
<sequence>MNSTTSSSYKIQILNYLHGETICYPLVLLEGIIIDTEHSSSVGQRRLLRTSSDPESDRADKLQILDSSPQYTLESFQEDTKLLVKCNCHQVVWPVVKGGFKAVVPLKTGENLIVLKLMHNEDIDIEFKLIYKPLQISRFVRVVYVKCADSDGSFDAPADVPCDVNCAVKKLSFNSQLLQTFTAESLYQHGLGHKTFRIEEDDSGSPKVHIFTSKLTSAEALSMTGDQLYNTFFKELKCSNLYDPMCKFWTFMSCTHYDPPPSDQFDEKLITKYVKAHTALGGGIERNKPCPPDVWTRIFSFCFRGTYWANYSTGLGASMHELGHCFDLAHTPKGIMGRGFDDMNSVWTMWRKPSLLEKDLIAESVMPVDPEKSTNRAVATSARVSTTGYPAAEGLVSRSEDRSVSVKNTNHATPSDWTHGAHWYRSSAVLLSYHKWLSNSSPEGDDESVFNNPLVHWCHNVCGPVGNSGGCHQKNQQSFNSVKWLESQGAALGGFIIHTGEYVNCIQIMGNQEQSGECQEVLSDPHGTDGVGKRHIFTISSPDEYITAIDVRAGGWIDAIRLHTNQKSSVWIGGVGGDEYHLKAPLGRSILGIIGTSGEFVGSLGALLSRYLWQYFRPK</sequence>
<protein>
    <recommendedName>
        <fullName evidence="1">Jacalin-type lectin domain-containing protein</fullName>
    </recommendedName>
</protein>
<evidence type="ECO:0000313" key="3">
    <source>
        <dbReference type="Proteomes" id="UP001159427"/>
    </source>
</evidence>